<evidence type="ECO:0000256" key="1">
    <source>
        <dbReference type="SAM" id="MobiDB-lite"/>
    </source>
</evidence>
<evidence type="ECO:0000313" key="2">
    <source>
        <dbReference type="EMBL" id="CAB1440463.1"/>
    </source>
</evidence>
<comment type="caution">
    <text evidence="2">The sequence shown here is derived from an EMBL/GenBank/DDBJ whole genome shotgun (WGS) entry which is preliminary data.</text>
</comment>
<feature type="region of interest" description="Disordered" evidence="1">
    <location>
        <begin position="67"/>
        <end position="92"/>
    </location>
</feature>
<organism evidence="2 3">
    <name type="scientific">Pleuronectes platessa</name>
    <name type="common">European plaice</name>
    <dbReference type="NCBI Taxonomy" id="8262"/>
    <lineage>
        <taxon>Eukaryota</taxon>
        <taxon>Metazoa</taxon>
        <taxon>Chordata</taxon>
        <taxon>Craniata</taxon>
        <taxon>Vertebrata</taxon>
        <taxon>Euteleostomi</taxon>
        <taxon>Actinopterygii</taxon>
        <taxon>Neopterygii</taxon>
        <taxon>Teleostei</taxon>
        <taxon>Neoteleostei</taxon>
        <taxon>Acanthomorphata</taxon>
        <taxon>Carangaria</taxon>
        <taxon>Pleuronectiformes</taxon>
        <taxon>Pleuronectoidei</taxon>
        <taxon>Pleuronectidae</taxon>
        <taxon>Pleuronectes</taxon>
    </lineage>
</organism>
<protein>
    <submittedName>
        <fullName evidence="2">Uncharacterized protein</fullName>
    </submittedName>
</protein>
<gene>
    <name evidence="2" type="ORF">PLEPLA_LOCUS28229</name>
</gene>
<feature type="region of interest" description="Disordered" evidence="1">
    <location>
        <begin position="221"/>
        <end position="240"/>
    </location>
</feature>
<keyword evidence="3" id="KW-1185">Reference proteome</keyword>
<dbReference type="Proteomes" id="UP001153269">
    <property type="component" value="Unassembled WGS sequence"/>
</dbReference>
<accession>A0A9N7UW01</accession>
<dbReference type="EMBL" id="CADEAL010002458">
    <property type="protein sequence ID" value="CAB1440463.1"/>
    <property type="molecule type" value="Genomic_DNA"/>
</dbReference>
<reference evidence="2" key="1">
    <citation type="submission" date="2020-03" db="EMBL/GenBank/DDBJ databases">
        <authorList>
            <person name="Weist P."/>
        </authorList>
    </citation>
    <scope>NUCLEOTIDE SEQUENCE</scope>
</reference>
<name>A0A9N7UW01_PLEPL</name>
<sequence>MSDPAGWEIICILSLISHFHFKGPLVARHSALPFRGLQLSSGLGLRWRGASTETRFNRWPTGSWRDAEAAEGKRDREGSMLTEAKKKKKDGGGDYLEDVPELIGHRADLREEVTDDEGLGHVAAPQSDQALHQLLCRLELSGQLHSSSWGWINVWLKGIISATVASQLGVGELNPSPCTCVRENEAGTRAALKAEAAAVSLDSLGGQSCSVSISINTRLLQRPRRGGGRGPDTGPHSVQVNGMRSSWRLMVPSGLVRVDSFIMNQSNVHVSKRSTLACRCDRRRRKHGTGRKGKPVWSHVFCLTFTVLEHFPFGRVSSDCSGASDHT</sequence>
<dbReference type="AlphaFoldDB" id="A0A9N7UW01"/>
<evidence type="ECO:0000313" key="3">
    <source>
        <dbReference type="Proteomes" id="UP001153269"/>
    </source>
</evidence>
<feature type="compositionally biased region" description="Basic and acidic residues" evidence="1">
    <location>
        <begin position="67"/>
        <end position="78"/>
    </location>
</feature>
<proteinExistence type="predicted"/>